<organism evidence="2 3">
    <name type="scientific">Siphonobacter aquaeclarae</name>
    <dbReference type="NCBI Taxonomy" id="563176"/>
    <lineage>
        <taxon>Bacteria</taxon>
        <taxon>Pseudomonadati</taxon>
        <taxon>Bacteroidota</taxon>
        <taxon>Cytophagia</taxon>
        <taxon>Cytophagales</taxon>
        <taxon>Cytophagaceae</taxon>
        <taxon>Siphonobacter</taxon>
    </lineage>
</organism>
<feature type="signal peptide" evidence="1">
    <location>
        <begin position="1"/>
        <end position="21"/>
    </location>
</feature>
<keyword evidence="1" id="KW-0732">Signal</keyword>
<dbReference type="Proteomes" id="UP000198901">
    <property type="component" value="Unassembled WGS sequence"/>
</dbReference>
<evidence type="ECO:0000256" key="1">
    <source>
        <dbReference type="SAM" id="SignalP"/>
    </source>
</evidence>
<feature type="chain" id="PRO_5011644226" description="Surface antigen" evidence="1">
    <location>
        <begin position="22"/>
        <end position="637"/>
    </location>
</feature>
<protein>
    <recommendedName>
        <fullName evidence="4">Surface antigen</fullName>
    </recommendedName>
</protein>
<accession>A0A1G9U3Q7</accession>
<dbReference type="EMBL" id="FNGS01000007">
    <property type="protein sequence ID" value="SDM54522.1"/>
    <property type="molecule type" value="Genomic_DNA"/>
</dbReference>
<evidence type="ECO:0008006" key="4">
    <source>
        <dbReference type="Google" id="ProtNLM"/>
    </source>
</evidence>
<dbReference type="STRING" id="563176.SAMN04488090_3656"/>
<evidence type="ECO:0000313" key="2">
    <source>
        <dbReference type="EMBL" id="SDM54522.1"/>
    </source>
</evidence>
<sequence>MRIGMGFFLLGWLLLPSSGTAQKSARPDTLPRSVARKDTLPRLTPAQRDSIRFTNLRTKMKKRNWTGSLYDLLFRYPYNTNAQNQEVSKIEENPFKVYSGRIIRNIYVKRLDVFGPSIYDTTRVASNWFERLGNRLHHDTREQTIRRSLLLFKEGEEVNPDVLKDNERVLRQTPILHDARIFVLPVANYSHVVDILVVTQDLWSLIPDGSASGPQNFNFAVEQKNVRGMAHAWKTGIAYKGDAPYQPLEFFSRYSLPYIGRSLTTTQLYLDYLRDKKQVGARLQKDFITPEIKYAGAFEVSLVQENKFVFVNPNSDTTVRARLRYGFQDAWFGRAFKLGFRDQKLNSRTRLILAARTSGYGYLQRSNLPAGAENLFPGLRVYLGSIGYSNRNYERDVLIYGFGRTEDVPVGFLASLTWGKEKSDIGLRTYSSLRLAHGTYLGNKKGGYLYALTSVSGYLEHGHIQQGTFNIEANYFSPLMTHRRSSFRHFVTFKYTAGINRFQYEYLTLNNNDGIPGVSSNFLRGTNRAIMNLQSVFFSPFQMFGFRTAFVGFIDLGLLSFDNSHLFSNIYQGYGIGFRFRNENLTFNTFQVRLGYYPNFPGITNRLRIEGSGESVLRMPDFRVEAPDRVDLFRTSR</sequence>
<evidence type="ECO:0000313" key="3">
    <source>
        <dbReference type="Proteomes" id="UP000198901"/>
    </source>
</evidence>
<name>A0A1G9U3Q7_9BACT</name>
<keyword evidence="3" id="KW-1185">Reference proteome</keyword>
<dbReference type="RefSeq" id="WP_093205573.1">
    <property type="nucleotide sequence ID" value="NZ_FNGS01000007.1"/>
</dbReference>
<reference evidence="2 3" key="1">
    <citation type="submission" date="2016-10" db="EMBL/GenBank/DDBJ databases">
        <authorList>
            <person name="de Groot N.N."/>
        </authorList>
    </citation>
    <scope>NUCLEOTIDE SEQUENCE [LARGE SCALE GENOMIC DNA]</scope>
    <source>
        <strain evidence="2 3">DSM 21668</strain>
    </source>
</reference>
<dbReference type="AlphaFoldDB" id="A0A1G9U3Q7"/>
<proteinExistence type="predicted"/>
<gene>
    <name evidence="2" type="ORF">SAMN04488090_3656</name>
</gene>